<comment type="caution">
    <text evidence="2">The sequence shown here is derived from an EMBL/GenBank/DDBJ whole genome shotgun (WGS) entry which is preliminary data.</text>
</comment>
<dbReference type="OrthoDB" id="1854250at2"/>
<gene>
    <name evidence="2" type="ORF">GCWU000182_001910</name>
</gene>
<proteinExistence type="predicted"/>
<dbReference type="GO" id="GO:0006629">
    <property type="term" value="P:lipid metabolic process"/>
    <property type="evidence" value="ECO:0007669"/>
    <property type="project" value="InterPro"/>
</dbReference>
<dbReference type="PANTHER" id="PTHR46211">
    <property type="entry name" value="GLYCEROPHOSPHORYL DIESTER PHOSPHODIESTERASE"/>
    <property type="match status" value="1"/>
</dbReference>
<dbReference type="EMBL" id="ACIN03000017">
    <property type="protein sequence ID" value="ESK64726.1"/>
    <property type="molecule type" value="Genomic_DNA"/>
</dbReference>
<dbReference type="SUPFAM" id="SSF51695">
    <property type="entry name" value="PLC-like phosphodiesterases"/>
    <property type="match status" value="1"/>
</dbReference>
<dbReference type="PROSITE" id="PS51704">
    <property type="entry name" value="GP_PDE"/>
    <property type="match status" value="1"/>
</dbReference>
<organism evidence="2 3">
    <name type="scientific">Abiotrophia defectiva ATCC 49176</name>
    <dbReference type="NCBI Taxonomy" id="592010"/>
    <lineage>
        <taxon>Bacteria</taxon>
        <taxon>Bacillati</taxon>
        <taxon>Bacillota</taxon>
        <taxon>Bacilli</taxon>
        <taxon>Lactobacillales</taxon>
        <taxon>Aerococcaceae</taxon>
        <taxon>Abiotrophia</taxon>
    </lineage>
</organism>
<dbReference type="STRING" id="592010.GCWU000182_001910"/>
<dbReference type="HOGENOM" id="CLU_030006_9_2_9"/>
<dbReference type="InterPro" id="IPR030395">
    <property type="entry name" value="GP_PDE_dom"/>
</dbReference>
<accession>W1Q180</accession>
<evidence type="ECO:0000313" key="2">
    <source>
        <dbReference type="EMBL" id="ESK64726.1"/>
    </source>
</evidence>
<dbReference type="Gene3D" id="3.20.20.190">
    <property type="entry name" value="Phosphatidylinositol (PI) phosphodiesterase"/>
    <property type="match status" value="1"/>
</dbReference>
<keyword evidence="3" id="KW-1185">Reference proteome</keyword>
<dbReference type="RefSeq" id="WP_023392506.1">
    <property type="nucleotide sequence ID" value="NZ_KI535342.1"/>
</dbReference>
<dbReference type="PANTHER" id="PTHR46211:SF14">
    <property type="entry name" value="GLYCEROPHOSPHODIESTER PHOSPHODIESTERASE"/>
    <property type="match status" value="1"/>
</dbReference>
<sequence length="278" mass="32090">MKDTLFHQRLREKGFLILTHRGMRGGNIPENTIKSTQLAYQLGSDLVEVDIARSKDGVYYLFHHNNEKRLLGVENGSLEKLTSAEIDALAYLNGIGDDSGYHLEKLSDFLAWLPADGLVNIDRSWFYWDDPAFMRLFVDTQTLDRVFFKSPLEDELLDKLNSHRLDVFYMPILREQMDMSYFDAYPYVHCIGAELLPTEENSPLLAADWRSSLREAGYLVLLNGINIGVRHNLFYQFDEDQAVLNPSEGWGHIVAHRPDVIQTDWPFLLAAYRQNCQK</sequence>
<dbReference type="GO" id="GO:0008081">
    <property type="term" value="F:phosphoric diester hydrolase activity"/>
    <property type="evidence" value="ECO:0007669"/>
    <property type="project" value="InterPro"/>
</dbReference>
<dbReference type="InterPro" id="IPR017946">
    <property type="entry name" value="PLC-like_Pdiesterase_TIM-brl"/>
</dbReference>
<evidence type="ECO:0000259" key="1">
    <source>
        <dbReference type="PROSITE" id="PS51704"/>
    </source>
</evidence>
<dbReference type="Pfam" id="PF03009">
    <property type="entry name" value="GDPD"/>
    <property type="match status" value="1"/>
</dbReference>
<name>W1Q180_ABIDE</name>
<dbReference type="AlphaFoldDB" id="W1Q180"/>
<dbReference type="Proteomes" id="UP000019050">
    <property type="component" value="Unassembled WGS sequence"/>
</dbReference>
<dbReference type="eggNOG" id="COG0584">
    <property type="taxonomic scope" value="Bacteria"/>
</dbReference>
<dbReference type="CDD" id="cd08566">
    <property type="entry name" value="GDPD_AtGDE_like"/>
    <property type="match status" value="1"/>
</dbReference>
<reference evidence="2" key="1">
    <citation type="submission" date="2013-06" db="EMBL/GenBank/DDBJ databases">
        <authorList>
            <person name="Weinstock G."/>
            <person name="Sodergren E."/>
            <person name="Clifton S."/>
            <person name="Fulton L."/>
            <person name="Fulton B."/>
            <person name="Courtney L."/>
            <person name="Fronick C."/>
            <person name="Harrison M."/>
            <person name="Strong C."/>
            <person name="Farmer C."/>
            <person name="Delahaunty K."/>
            <person name="Markovic C."/>
            <person name="Hall O."/>
            <person name="Minx P."/>
            <person name="Tomlinson C."/>
            <person name="Mitreva M."/>
            <person name="Nelson J."/>
            <person name="Hou S."/>
            <person name="Wollam A."/>
            <person name="Pepin K.H."/>
            <person name="Johnson M."/>
            <person name="Bhonagiri V."/>
            <person name="Nash W.E."/>
            <person name="Warren W."/>
            <person name="Chinwalla A."/>
            <person name="Mardis E.R."/>
            <person name="Wilson R.K."/>
        </authorList>
    </citation>
    <scope>NUCLEOTIDE SEQUENCE [LARGE SCALE GENOMIC DNA]</scope>
    <source>
        <strain evidence="2">ATCC 49176</strain>
    </source>
</reference>
<protein>
    <recommendedName>
        <fullName evidence="1">GP-PDE domain-containing protein</fullName>
    </recommendedName>
</protein>
<feature type="domain" description="GP-PDE" evidence="1">
    <location>
        <begin position="15"/>
        <end position="278"/>
    </location>
</feature>
<dbReference type="GeneID" id="84817099"/>
<evidence type="ECO:0000313" key="3">
    <source>
        <dbReference type="Proteomes" id="UP000019050"/>
    </source>
</evidence>